<accession>A0A370GK62</accession>
<evidence type="ECO:0008006" key="4">
    <source>
        <dbReference type="Google" id="ProtNLM"/>
    </source>
</evidence>
<comment type="caution">
    <text evidence="2">The sequence shown here is derived from an EMBL/GenBank/DDBJ whole genome shotgun (WGS) entry which is preliminary data.</text>
</comment>
<feature type="chain" id="PRO_5038376170" description="Secreted protein" evidence="1">
    <location>
        <begin position="22"/>
        <end position="136"/>
    </location>
</feature>
<proteinExistence type="predicted"/>
<reference evidence="2 3" key="1">
    <citation type="submission" date="2018-07" db="EMBL/GenBank/DDBJ databases">
        <title>Genomic Encyclopedia of Type Strains, Phase IV (KMG-IV): sequencing the most valuable type-strain genomes for metagenomic binning, comparative biology and taxonomic classification.</title>
        <authorList>
            <person name="Goeker M."/>
        </authorList>
    </citation>
    <scope>NUCLEOTIDE SEQUENCE [LARGE SCALE GENOMIC DNA]</scope>
    <source>
        <strain evidence="2 3">DSM 44952</strain>
    </source>
</reference>
<dbReference type="OrthoDB" id="4552498at2"/>
<gene>
    <name evidence="2" type="ORF">DFR68_11946</name>
</gene>
<feature type="signal peptide" evidence="1">
    <location>
        <begin position="1"/>
        <end position="21"/>
    </location>
</feature>
<evidence type="ECO:0000313" key="2">
    <source>
        <dbReference type="EMBL" id="RDI43659.1"/>
    </source>
</evidence>
<protein>
    <recommendedName>
        <fullName evidence="4">Secreted protein</fullName>
    </recommendedName>
</protein>
<keyword evidence="3" id="KW-1185">Reference proteome</keyword>
<keyword evidence="1" id="KW-0732">Signal</keyword>
<dbReference type="Proteomes" id="UP000255355">
    <property type="component" value="Unassembled WGS sequence"/>
</dbReference>
<evidence type="ECO:0000256" key="1">
    <source>
        <dbReference type="SAM" id="SignalP"/>
    </source>
</evidence>
<evidence type="ECO:0000313" key="3">
    <source>
        <dbReference type="Proteomes" id="UP000255355"/>
    </source>
</evidence>
<dbReference type="AlphaFoldDB" id="A0A370GK62"/>
<organism evidence="2 3">
    <name type="scientific">Nocardia mexicana</name>
    <dbReference type="NCBI Taxonomy" id="279262"/>
    <lineage>
        <taxon>Bacteria</taxon>
        <taxon>Bacillati</taxon>
        <taxon>Actinomycetota</taxon>
        <taxon>Actinomycetes</taxon>
        <taxon>Mycobacteriales</taxon>
        <taxon>Nocardiaceae</taxon>
        <taxon>Nocardia</taxon>
    </lineage>
</organism>
<dbReference type="RefSeq" id="WP_147289127.1">
    <property type="nucleotide sequence ID" value="NZ_QQAZ01000019.1"/>
</dbReference>
<dbReference type="EMBL" id="QQAZ01000019">
    <property type="protein sequence ID" value="RDI43659.1"/>
    <property type="molecule type" value="Genomic_DNA"/>
</dbReference>
<name>A0A370GK62_9NOCA</name>
<sequence>MFGRKIALILAAGASITALCAAPAGADADDDFITLNPVVTNQPGGLQATGTFTCTGGIGYLDVSAQMDTTGSGTIQLVSSPPGITLHCTGRTETWTAKLVPANGQQVLVPYTTGTGHAQLNRKYWQADSGQVALHT</sequence>